<dbReference type="Gene3D" id="3.40.50.620">
    <property type="entry name" value="HUPs"/>
    <property type="match status" value="1"/>
</dbReference>
<feature type="binding site" evidence="8">
    <location>
        <begin position="186"/>
        <end position="189"/>
    </location>
    <ligand>
        <name>ATP</name>
        <dbReference type="ChEBI" id="CHEBI:30616"/>
    </ligand>
</feature>
<feature type="binding site" evidence="8">
    <location>
        <begin position="149"/>
        <end position="152"/>
    </location>
    <ligand>
        <name>ATP</name>
        <dbReference type="ChEBI" id="CHEBI:30616"/>
    </ligand>
</feature>
<dbReference type="EMBL" id="PDUD01000033">
    <property type="protein sequence ID" value="PHN03315.1"/>
    <property type="molecule type" value="Genomic_DNA"/>
</dbReference>
<keyword evidence="5 8" id="KW-0547">Nucleotide-binding</keyword>
<dbReference type="EC" id="6.3.2.1" evidence="8"/>
<keyword evidence="3 8" id="KW-0436">Ligase</keyword>
<protein>
    <recommendedName>
        <fullName evidence="8">Pantothenate synthetase</fullName>
        <shortName evidence="8">PS</shortName>
        <ecNumber evidence="8">6.3.2.1</ecNumber>
    </recommendedName>
    <alternativeName>
        <fullName evidence="8">Pantoate--beta-alanine ligase</fullName>
    </alternativeName>
    <alternativeName>
        <fullName evidence="8">Pantoate-activating enzyme</fullName>
    </alternativeName>
</protein>
<keyword evidence="8" id="KW-0963">Cytoplasm</keyword>
<comment type="catalytic activity">
    <reaction evidence="7 8">
        <text>(R)-pantoate + beta-alanine + ATP = (R)-pantothenate + AMP + diphosphate + H(+)</text>
        <dbReference type="Rhea" id="RHEA:10912"/>
        <dbReference type="ChEBI" id="CHEBI:15378"/>
        <dbReference type="ChEBI" id="CHEBI:15980"/>
        <dbReference type="ChEBI" id="CHEBI:29032"/>
        <dbReference type="ChEBI" id="CHEBI:30616"/>
        <dbReference type="ChEBI" id="CHEBI:33019"/>
        <dbReference type="ChEBI" id="CHEBI:57966"/>
        <dbReference type="ChEBI" id="CHEBI:456215"/>
        <dbReference type="EC" id="6.3.2.1"/>
    </reaction>
</comment>
<dbReference type="GO" id="GO:0004592">
    <property type="term" value="F:pantoate-beta-alanine ligase activity"/>
    <property type="evidence" value="ECO:0007669"/>
    <property type="project" value="UniProtKB-UniRule"/>
</dbReference>
<dbReference type="RefSeq" id="WP_099153307.1">
    <property type="nucleotide sequence ID" value="NZ_PDUD01000033.1"/>
</dbReference>
<dbReference type="Pfam" id="PF02569">
    <property type="entry name" value="Pantoate_ligase"/>
    <property type="match status" value="1"/>
</dbReference>
<dbReference type="InterPro" id="IPR014729">
    <property type="entry name" value="Rossmann-like_a/b/a_fold"/>
</dbReference>
<dbReference type="OrthoDB" id="9773087at2"/>
<keyword evidence="6 8" id="KW-0067">ATP-binding</keyword>
<feature type="active site" description="Proton donor" evidence="8">
    <location>
        <position position="37"/>
    </location>
</feature>
<feature type="binding site" evidence="8">
    <location>
        <position position="61"/>
    </location>
    <ligand>
        <name>beta-alanine</name>
        <dbReference type="ChEBI" id="CHEBI:57966"/>
    </ligand>
</feature>
<dbReference type="CDD" id="cd00560">
    <property type="entry name" value="PanC"/>
    <property type="match status" value="1"/>
</dbReference>
<comment type="subcellular location">
    <subcellularLocation>
        <location evidence="8">Cytoplasm</location>
    </subcellularLocation>
</comment>
<evidence type="ECO:0000256" key="1">
    <source>
        <dbReference type="ARBA" id="ARBA00004990"/>
    </source>
</evidence>
<dbReference type="UniPathway" id="UPA00028">
    <property type="reaction ID" value="UER00005"/>
</dbReference>
<dbReference type="AlphaFoldDB" id="A0A2D0N498"/>
<comment type="subunit">
    <text evidence="8">Homodimer.</text>
</comment>
<feature type="binding site" evidence="8">
    <location>
        <position position="155"/>
    </location>
    <ligand>
        <name>(R)-pantoate</name>
        <dbReference type="ChEBI" id="CHEBI:15980"/>
    </ligand>
</feature>
<evidence type="ECO:0000313" key="10">
    <source>
        <dbReference type="Proteomes" id="UP000223913"/>
    </source>
</evidence>
<evidence type="ECO:0000256" key="3">
    <source>
        <dbReference type="ARBA" id="ARBA00022598"/>
    </source>
</evidence>
<keyword evidence="4 8" id="KW-0566">Pantothenate biosynthesis</keyword>
<comment type="similarity">
    <text evidence="2 8">Belongs to the pantothenate synthetase family.</text>
</comment>
<evidence type="ECO:0000256" key="5">
    <source>
        <dbReference type="ARBA" id="ARBA00022741"/>
    </source>
</evidence>
<comment type="caution">
    <text evidence="9">The sequence shown here is derived from an EMBL/GenBank/DDBJ whole genome shotgun (WGS) entry which is preliminary data.</text>
</comment>
<organism evidence="9 10">
    <name type="scientific">Flavilitoribacter nigricans (strain ATCC 23147 / DSM 23189 / NBRC 102662 / NCIMB 1420 / SS-2)</name>
    <name type="common">Lewinella nigricans</name>
    <dbReference type="NCBI Taxonomy" id="1122177"/>
    <lineage>
        <taxon>Bacteria</taxon>
        <taxon>Pseudomonadati</taxon>
        <taxon>Bacteroidota</taxon>
        <taxon>Saprospiria</taxon>
        <taxon>Saprospirales</taxon>
        <taxon>Lewinellaceae</taxon>
        <taxon>Flavilitoribacter</taxon>
    </lineage>
</organism>
<dbReference type="InterPro" id="IPR003721">
    <property type="entry name" value="Pantoate_ligase"/>
</dbReference>
<name>A0A2D0N498_FLAN2</name>
<dbReference type="SUPFAM" id="SSF52374">
    <property type="entry name" value="Nucleotidylyl transferase"/>
    <property type="match status" value="1"/>
</dbReference>
<gene>
    <name evidence="8" type="primary">panC</name>
    <name evidence="9" type="ORF">CRP01_27685</name>
</gene>
<proteinExistence type="inferred from homology"/>
<dbReference type="GO" id="GO:0015940">
    <property type="term" value="P:pantothenate biosynthetic process"/>
    <property type="evidence" value="ECO:0007669"/>
    <property type="project" value="UniProtKB-UniRule"/>
</dbReference>
<dbReference type="Proteomes" id="UP000223913">
    <property type="component" value="Unassembled WGS sequence"/>
</dbReference>
<dbReference type="NCBIfam" id="TIGR00018">
    <property type="entry name" value="panC"/>
    <property type="match status" value="1"/>
</dbReference>
<comment type="pathway">
    <text evidence="1 8">Cofactor biosynthesis; (R)-pantothenate biosynthesis; (R)-pantothenate from (R)-pantoate and beta-alanine: step 1/1.</text>
</comment>
<feature type="binding site" evidence="8">
    <location>
        <position position="178"/>
    </location>
    <ligand>
        <name>ATP</name>
        <dbReference type="ChEBI" id="CHEBI:30616"/>
    </ligand>
</feature>
<dbReference type="PANTHER" id="PTHR21299:SF1">
    <property type="entry name" value="PANTOATE--BETA-ALANINE LIGASE"/>
    <property type="match status" value="1"/>
</dbReference>
<accession>A0A2D0N498</accession>
<dbReference type="Gene3D" id="3.30.1300.10">
    <property type="entry name" value="Pantoate-beta-alanine ligase, C-terminal domain"/>
    <property type="match status" value="1"/>
</dbReference>
<comment type="miscellaneous">
    <text evidence="8">The reaction proceeds by a bi uni uni bi ping pong mechanism.</text>
</comment>
<dbReference type="GO" id="GO:0005524">
    <property type="term" value="F:ATP binding"/>
    <property type="evidence" value="ECO:0007669"/>
    <property type="project" value="UniProtKB-KW"/>
</dbReference>
<reference evidence="9 10" key="1">
    <citation type="submission" date="2017-10" db="EMBL/GenBank/DDBJ databases">
        <title>The draft genome sequence of Lewinella nigricans NBRC 102662.</title>
        <authorList>
            <person name="Wang K."/>
        </authorList>
    </citation>
    <scope>NUCLEOTIDE SEQUENCE [LARGE SCALE GENOMIC DNA]</scope>
    <source>
        <strain evidence="9 10">NBRC 102662</strain>
    </source>
</reference>
<evidence type="ECO:0000256" key="7">
    <source>
        <dbReference type="ARBA" id="ARBA00048258"/>
    </source>
</evidence>
<feature type="binding site" evidence="8">
    <location>
        <begin position="30"/>
        <end position="37"/>
    </location>
    <ligand>
        <name>ATP</name>
        <dbReference type="ChEBI" id="CHEBI:30616"/>
    </ligand>
</feature>
<sequence>MYLFQRSEDLQNWLQTVRGHNRKIGFVPTMGALHAGHLSLIDQSAAANTFTVCSIFVNPTQFNDHTDLEKYPRTPARDIELLVNSGCDALFLPAVGEVYPEGLDTGVDVSLGQLAEVMEGAFRPGHFAGVMQVVHRLLQLVLPDRLYMGQKDFQQQAIIQEMIRQLELPVELVMADIVREADGLAMSSRNVRLSPEFRSKAPLIHEILSQIKQDSEERSVAEWKTWAHNQLEQAGFRPEYLEIVDGKTLQPVSSFKESKYIVACVAAWAGDVRLIDNVIVRG</sequence>
<comment type="function">
    <text evidence="8">Catalyzes the condensation of pantoate with beta-alanine in an ATP-dependent reaction via a pantoyl-adenylate intermediate.</text>
</comment>
<evidence type="ECO:0000256" key="4">
    <source>
        <dbReference type="ARBA" id="ARBA00022655"/>
    </source>
</evidence>
<evidence type="ECO:0000256" key="2">
    <source>
        <dbReference type="ARBA" id="ARBA00009256"/>
    </source>
</evidence>
<dbReference type="InterPro" id="IPR042176">
    <property type="entry name" value="Pantoate_ligase_C"/>
</dbReference>
<dbReference type="PANTHER" id="PTHR21299">
    <property type="entry name" value="CYTIDYLATE KINASE/PANTOATE-BETA-ALANINE LIGASE"/>
    <property type="match status" value="1"/>
</dbReference>
<dbReference type="GO" id="GO:0005829">
    <property type="term" value="C:cytosol"/>
    <property type="evidence" value="ECO:0007669"/>
    <property type="project" value="TreeGrafter"/>
</dbReference>
<evidence type="ECO:0000256" key="6">
    <source>
        <dbReference type="ARBA" id="ARBA00022840"/>
    </source>
</evidence>
<feature type="binding site" evidence="8">
    <location>
        <position position="61"/>
    </location>
    <ligand>
        <name>(R)-pantoate</name>
        <dbReference type="ChEBI" id="CHEBI:15980"/>
    </ligand>
</feature>
<evidence type="ECO:0000256" key="8">
    <source>
        <dbReference type="HAMAP-Rule" id="MF_00158"/>
    </source>
</evidence>
<evidence type="ECO:0000313" key="9">
    <source>
        <dbReference type="EMBL" id="PHN03315.1"/>
    </source>
</evidence>
<dbReference type="HAMAP" id="MF_00158">
    <property type="entry name" value="PanC"/>
    <property type="match status" value="1"/>
</dbReference>
<keyword evidence="10" id="KW-1185">Reference proteome</keyword>